<reference evidence="2 3" key="1">
    <citation type="journal article" date="2021" name="Genome Biol.">
        <title>AFLAP: assembly-free linkage analysis pipeline using k-mers from genome sequencing data.</title>
        <authorList>
            <person name="Fletcher K."/>
            <person name="Zhang L."/>
            <person name="Gil J."/>
            <person name="Han R."/>
            <person name="Cavanaugh K."/>
            <person name="Michelmore R."/>
        </authorList>
    </citation>
    <scope>NUCLEOTIDE SEQUENCE [LARGE SCALE GENOMIC DNA]</scope>
    <source>
        <strain evidence="2 3">SF5</strain>
    </source>
</reference>
<dbReference type="KEGG" id="blac:94351441"/>
<feature type="signal peptide" evidence="1">
    <location>
        <begin position="1"/>
        <end position="19"/>
    </location>
</feature>
<evidence type="ECO:0000313" key="3">
    <source>
        <dbReference type="Proteomes" id="UP000294530"/>
    </source>
</evidence>
<evidence type="ECO:0008006" key="4">
    <source>
        <dbReference type="Google" id="ProtNLM"/>
    </source>
</evidence>
<dbReference type="EMBL" id="SHOA02000005">
    <property type="protein sequence ID" value="TDH69207.1"/>
    <property type="molecule type" value="Genomic_DNA"/>
</dbReference>
<proteinExistence type="predicted"/>
<dbReference type="GeneID" id="94351441"/>
<evidence type="ECO:0000313" key="2">
    <source>
        <dbReference type="EMBL" id="TDH69207.1"/>
    </source>
</evidence>
<evidence type="ECO:0000256" key="1">
    <source>
        <dbReference type="SAM" id="SignalP"/>
    </source>
</evidence>
<dbReference type="Proteomes" id="UP000294530">
    <property type="component" value="Unassembled WGS sequence"/>
</dbReference>
<comment type="caution">
    <text evidence="2">The sequence shown here is derived from an EMBL/GenBank/DDBJ whole genome shotgun (WGS) entry which is preliminary data.</text>
</comment>
<protein>
    <recommendedName>
        <fullName evidence="4">Secreted protein</fullName>
    </recommendedName>
</protein>
<dbReference type="RefSeq" id="XP_067818706.1">
    <property type="nucleotide sequence ID" value="XM_067965770.1"/>
</dbReference>
<gene>
    <name evidence="2" type="ORF">CCR75_007712</name>
</gene>
<feature type="chain" id="PRO_5038007864" description="Secreted protein" evidence="1">
    <location>
        <begin position="20"/>
        <end position="181"/>
    </location>
</feature>
<dbReference type="AlphaFoldDB" id="A0A976FLV4"/>
<keyword evidence="3" id="KW-1185">Reference proteome</keyword>
<name>A0A976FLV4_BRELC</name>
<accession>A0A976FLV4</accession>
<organism evidence="2 3">
    <name type="scientific">Bremia lactucae</name>
    <name type="common">Lettuce downy mildew</name>
    <dbReference type="NCBI Taxonomy" id="4779"/>
    <lineage>
        <taxon>Eukaryota</taxon>
        <taxon>Sar</taxon>
        <taxon>Stramenopiles</taxon>
        <taxon>Oomycota</taxon>
        <taxon>Peronosporomycetes</taxon>
        <taxon>Peronosporales</taxon>
        <taxon>Peronosporaceae</taxon>
        <taxon>Bremia</taxon>
    </lineage>
</organism>
<sequence>MSWRWRRWSFLVYVELVNSQRVVEPVRARRHQILFAFSVVSSIDLACESTWPAASRLLHPSFFARKCATISSGDIPKTAALRAASVVALLRPSPVSFRLSVKPVCCTTSSVALIDFATAAFNRKEVSDCCKLCLRLSVLVCLGPADDLVEIFPEDRTLRCDMPPCSQWLWCVESPTPLAIV</sequence>
<keyword evidence="1" id="KW-0732">Signal</keyword>